<dbReference type="PANTHER" id="PTHR35007">
    <property type="entry name" value="INTEGRAL MEMBRANE PROTEIN-RELATED"/>
    <property type="match status" value="1"/>
</dbReference>
<organism evidence="8 9">
    <name type="scientific">Trinickia soli</name>
    <dbReference type="NCBI Taxonomy" id="380675"/>
    <lineage>
        <taxon>Bacteria</taxon>
        <taxon>Pseudomonadati</taxon>
        <taxon>Pseudomonadota</taxon>
        <taxon>Betaproteobacteria</taxon>
        <taxon>Burkholderiales</taxon>
        <taxon>Burkholderiaceae</taxon>
        <taxon>Trinickia</taxon>
    </lineage>
</organism>
<evidence type="ECO:0000256" key="6">
    <source>
        <dbReference type="SAM" id="Phobius"/>
    </source>
</evidence>
<protein>
    <submittedName>
        <fullName evidence="8">Fimbrial protein</fullName>
    </submittedName>
</protein>
<evidence type="ECO:0000256" key="2">
    <source>
        <dbReference type="ARBA" id="ARBA00022475"/>
    </source>
</evidence>
<comment type="caution">
    <text evidence="8">The sequence shown here is derived from an EMBL/GenBank/DDBJ whole genome shotgun (WGS) entry which is preliminary data.</text>
</comment>
<dbReference type="PANTHER" id="PTHR35007:SF2">
    <property type="entry name" value="PILUS ASSEMBLE PROTEIN"/>
    <property type="match status" value="1"/>
</dbReference>
<sequence>MTLSFLDKILSIAVLAATVVAFVNGNRPGARIAQRARQLAGERRTAVGAAPVAQSLPARIAARLAALGDRLPLFEAAHRSDLARRLTRAGFRGTRPVSVLIGIKAVTGAVTALAMLMGSAHVPLLEHWMMLRIAAIAALFMIGMMLPEFALDWHIRRRQKQIATALPDALDLLVICTNAGYSLGSSIVRIADEMRTIAPALAYELGLTAQELRIDNDSASVLHNLADRVDVASLRTLVTTLAQSQRYGTPITQALRVLARAERAQHMHLLEEKAAKLSTKMTLPMMIFILPTVILIAAGPAVLSLMAVFK</sequence>
<dbReference type="RefSeq" id="WP_102611760.1">
    <property type="nucleotide sequence ID" value="NZ_CADIKD010000009.1"/>
</dbReference>
<dbReference type="Pfam" id="PF00482">
    <property type="entry name" value="T2SSF"/>
    <property type="match status" value="1"/>
</dbReference>
<feature type="transmembrane region" description="Helical" evidence="6">
    <location>
        <begin position="97"/>
        <end position="117"/>
    </location>
</feature>
<dbReference type="AlphaFoldDB" id="A0A2N7VS10"/>
<evidence type="ECO:0000313" key="9">
    <source>
        <dbReference type="Proteomes" id="UP000235347"/>
    </source>
</evidence>
<dbReference type="Proteomes" id="UP000235347">
    <property type="component" value="Unassembled WGS sequence"/>
</dbReference>
<name>A0A2N7VS10_9BURK</name>
<keyword evidence="4 6" id="KW-1133">Transmembrane helix</keyword>
<feature type="transmembrane region" description="Helical" evidence="6">
    <location>
        <begin position="129"/>
        <end position="151"/>
    </location>
</feature>
<evidence type="ECO:0000256" key="4">
    <source>
        <dbReference type="ARBA" id="ARBA00022989"/>
    </source>
</evidence>
<proteinExistence type="predicted"/>
<accession>A0A2N7VS10</accession>
<evidence type="ECO:0000256" key="1">
    <source>
        <dbReference type="ARBA" id="ARBA00004651"/>
    </source>
</evidence>
<comment type="subcellular location">
    <subcellularLocation>
        <location evidence="1">Cell membrane</location>
        <topology evidence="1">Multi-pass membrane protein</topology>
    </subcellularLocation>
</comment>
<evidence type="ECO:0000256" key="5">
    <source>
        <dbReference type="ARBA" id="ARBA00023136"/>
    </source>
</evidence>
<keyword evidence="5 6" id="KW-0472">Membrane</keyword>
<dbReference type="InterPro" id="IPR018076">
    <property type="entry name" value="T2SS_GspF_dom"/>
</dbReference>
<evidence type="ECO:0000313" key="8">
    <source>
        <dbReference type="EMBL" id="PMS19940.1"/>
    </source>
</evidence>
<gene>
    <name evidence="8" type="ORF">C0Z19_20995</name>
</gene>
<dbReference type="GO" id="GO:0005886">
    <property type="term" value="C:plasma membrane"/>
    <property type="evidence" value="ECO:0007669"/>
    <property type="project" value="UniProtKB-SubCell"/>
</dbReference>
<dbReference type="EMBL" id="PNYB01000020">
    <property type="protein sequence ID" value="PMS19940.1"/>
    <property type="molecule type" value="Genomic_DNA"/>
</dbReference>
<keyword evidence="2" id="KW-1003">Cell membrane</keyword>
<feature type="transmembrane region" description="Helical" evidence="6">
    <location>
        <begin position="6"/>
        <end position="25"/>
    </location>
</feature>
<feature type="transmembrane region" description="Helical" evidence="6">
    <location>
        <begin position="286"/>
        <end position="309"/>
    </location>
</feature>
<keyword evidence="3 6" id="KW-0812">Transmembrane</keyword>
<feature type="domain" description="Type II secretion system protein GspF" evidence="7">
    <location>
        <begin position="170"/>
        <end position="296"/>
    </location>
</feature>
<evidence type="ECO:0000259" key="7">
    <source>
        <dbReference type="Pfam" id="PF00482"/>
    </source>
</evidence>
<evidence type="ECO:0000256" key="3">
    <source>
        <dbReference type="ARBA" id="ARBA00022692"/>
    </source>
</evidence>
<keyword evidence="9" id="KW-1185">Reference proteome</keyword>
<reference evidence="8 9" key="1">
    <citation type="submission" date="2018-01" db="EMBL/GenBank/DDBJ databases">
        <title>Whole genome analyses suggest that Burkholderia sensu lato contains two further novel genera in the rhizoxinica-symbiotica group Mycetohabitans gen. nov., and Trinickia gen. nov.: implications for the evolution of diazotrophy and nodulation in the Burkholderiaceae.</title>
        <authorList>
            <person name="Estrada-de los Santos P."/>
            <person name="Palmer M."/>
            <person name="Chavez-Ramirez B."/>
            <person name="Beukes C."/>
            <person name="Steenkamp E.T."/>
            <person name="Hirsch A.M."/>
            <person name="Manyaka P."/>
            <person name="Maluk M."/>
            <person name="Lafos M."/>
            <person name="Crook M."/>
            <person name="Gross E."/>
            <person name="Simon M.F."/>
            <person name="Bueno dos Reis Junior F."/>
            <person name="Poole P.S."/>
            <person name="Venter S.N."/>
            <person name="James E.K."/>
        </authorList>
    </citation>
    <scope>NUCLEOTIDE SEQUENCE [LARGE SCALE GENOMIC DNA]</scope>
    <source>
        <strain evidence="8 9">GP25-8</strain>
    </source>
</reference>